<keyword evidence="6" id="KW-0406">Ion transport</keyword>
<dbReference type="RefSeq" id="WP_229744283.1">
    <property type="nucleotide sequence ID" value="NZ_BMFD01000005.1"/>
</dbReference>
<feature type="transmembrane region" description="Helical" evidence="9">
    <location>
        <begin position="20"/>
        <end position="39"/>
    </location>
</feature>
<dbReference type="Proteomes" id="UP000635885">
    <property type="component" value="Unassembled WGS sequence"/>
</dbReference>
<gene>
    <name evidence="10" type="ORF">GCM10010993_17960</name>
</gene>
<keyword evidence="7 9" id="KW-0472">Membrane</keyword>
<protein>
    <recommendedName>
        <fullName evidence="12">Bestrophin, RFP-TM, chloride channel</fullName>
    </recommendedName>
</protein>
<keyword evidence="4 9" id="KW-0812">Transmembrane</keyword>
<dbReference type="EMBL" id="BMFD01000005">
    <property type="protein sequence ID" value="GGC39597.1"/>
    <property type="molecule type" value="Genomic_DNA"/>
</dbReference>
<comment type="caution">
    <text evidence="10">The sequence shown here is derived from an EMBL/GenBank/DDBJ whole genome shotgun (WGS) entry which is preliminary data.</text>
</comment>
<keyword evidence="5 9" id="KW-1133">Transmembrane helix</keyword>
<reference evidence="11" key="1">
    <citation type="journal article" date="2019" name="Int. J. Syst. Evol. Microbiol.">
        <title>The Global Catalogue of Microorganisms (GCM) 10K type strain sequencing project: providing services to taxonomists for standard genome sequencing and annotation.</title>
        <authorList>
            <consortium name="The Broad Institute Genomics Platform"/>
            <consortium name="The Broad Institute Genome Sequencing Center for Infectious Disease"/>
            <person name="Wu L."/>
            <person name="Ma J."/>
        </authorList>
    </citation>
    <scope>NUCLEOTIDE SEQUENCE [LARGE SCALE GENOMIC DNA]</scope>
    <source>
        <strain evidence="11">CGMCC 1.12479</strain>
    </source>
</reference>
<feature type="transmembrane region" description="Helical" evidence="9">
    <location>
        <begin position="231"/>
        <end position="254"/>
    </location>
</feature>
<evidence type="ECO:0000256" key="4">
    <source>
        <dbReference type="ARBA" id="ARBA00022692"/>
    </source>
</evidence>
<evidence type="ECO:0000256" key="9">
    <source>
        <dbReference type="SAM" id="Phobius"/>
    </source>
</evidence>
<organism evidence="10 11">
    <name type="scientific">Belliella aquatica</name>
    <dbReference type="NCBI Taxonomy" id="1323734"/>
    <lineage>
        <taxon>Bacteria</taxon>
        <taxon>Pseudomonadati</taxon>
        <taxon>Bacteroidota</taxon>
        <taxon>Cytophagia</taxon>
        <taxon>Cytophagales</taxon>
        <taxon>Cyclobacteriaceae</taxon>
        <taxon>Belliella</taxon>
    </lineage>
</organism>
<feature type="transmembrane region" description="Helical" evidence="9">
    <location>
        <begin position="260"/>
        <end position="279"/>
    </location>
</feature>
<evidence type="ECO:0000256" key="7">
    <source>
        <dbReference type="ARBA" id="ARBA00023136"/>
    </source>
</evidence>
<evidence type="ECO:0000256" key="6">
    <source>
        <dbReference type="ARBA" id="ARBA00023065"/>
    </source>
</evidence>
<dbReference type="InterPro" id="IPR044669">
    <property type="entry name" value="YneE/VCCN1/2-like"/>
</dbReference>
<name>A0ABQ1MES0_9BACT</name>
<dbReference type="Pfam" id="PF25539">
    <property type="entry name" value="Bestrophin_2"/>
    <property type="match status" value="1"/>
</dbReference>
<keyword evidence="3" id="KW-1003">Cell membrane</keyword>
<evidence type="ECO:0000256" key="8">
    <source>
        <dbReference type="ARBA" id="ARBA00034708"/>
    </source>
</evidence>
<evidence type="ECO:0000313" key="10">
    <source>
        <dbReference type="EMBL" id="GGC39597.1"/>
    </source>
</evidence>
<keyword evidence="11" id="KW-1185">Reference proteome</keyword>
<comment type="subcellular location">
    <subcellularLocation>
        <location evidence="1">Cell membrane</location>
        <topology evidence="1">Multi-pass membrane protein</topology>
    </subcellularLocation>
</comment>
<evidence type="ECO:0000256" key="3">
    <source>
        <dbReference type="ARBA" id="ARBA00022475"/>
    </source>
</evidence>
<proteinExistence type="inferred from homology"/>
<evidence type="ECO:0000256" key="1">
    <source>
        <dbReference type="ARBA" id="ARBA00004651"/>
    </source>
</evidence>
<dbReference type="PANTHER" id="PTHR33281:SF19">
    <property type="entry name" value="VOLTAGE-DEPENDENT ANION CHANNEL-FORMING PROTEIN YNEE"/>
    <property type="match status" value="1"/>
</dbReference>
<evidence type="ECO:0000256" key="2">
    <source>
        <dbReference type="ARBA" id="ARBA00022448"/>
    </source>
</evidence>
<sequence length="331" mass="38516">MYVKRYYSLWMTVRWSKKPLFYGLLYSAIIIAIYELTAIPFTLPWEPISVIGIAVAFYLGFKNNSSYDRTWEARKIWGAIVNDSRKFATAILTMIDSKEGQKHQVLKKEIVYRHIAWMLALKHVLRIKKSWEHDEDPEKLVFAPSFCGEFAAGLTAEVKKYLSDEEFVYFQSKGNIPSQILKRQSEEIERLKNDGLISDYKQVWLHQIISKLYDDQGMCERIKNFPLPRQYASTALWMNYVFCALIPFGLLNIFDQSTALHVWLTIPFSGLIIWIFFLMDKIGDYSENPFEAAYNDVPISSIARAVEIDLREMLDDTDIPGAYPVENGFMM</sequence>
<evidence type="ECO:0000256" key="5">
    <source>
        <dbReference type="ARBA" id="ARBA00022989"/>
    </source>
</evidence>
<keyword evidence="2" id="KW-0813">Transport</keyword>
<comment type="similarity">
    <text evidence="8">Belongs to the anion channel-forming bestrophin (TC 1.A.46) family.</text>
</comment>
<evidence type="ECO:0008006" key="12">
    <source>
        <dbReference type="Google" id="ProtNLM"/>
    </source>
</evidence>
<feature type="transmembrane region" description="Helical" evidence="9">
    <location>
        <begin position="45"/>
        <end position="61"/>
    </location>
</feature>
<accession>A0ABQ1MES0</accession>
<evidence type="ECO:0000313" key="11">
    <source>
        <dbReference type="Proteomes" id="UP000635885"/>
    </source>
</evidence>
<dbReference type="PANTHER" id="PTHR33281">
    <property type="entry name" value="UPF0187 PROTEIN YNEE"/>
    <property type="match status" value="1"/>
</dbReference>